<comment type="caution">
    <text evidence="3">The sequence shown here is derived from an EMBL/GenBank/DDBJ whole genome shotgun (WGS) entry which is preliminary data.</text>
</comment>
<keyword evidence="1" id="KW-0812">Transmembrane</keyword>
<dbReference type="AlphaFoldDB" id="A0AAW5B9B4"/>
<sequence length="338" mass="37442">MGGINSLNTIFLIIGTIILIVTFIDIFWTALWVDGAAGPLSKTLTTICWKGLHIISGEKSKLLSLSGPLILTMTLLMWVLLIWTGWTLFFAAEEASLIDTQNRGPISWSDRIYFTGFTLFTLGIGDFIPKEGFWQIATSIATGSGMLFVTFGVSYVLSVVGAVTQKRSFADSVTGQAENAETLVIQGWNGTDFHNIDIFLKEHASHLTTLTQQHKAYPILHYFHSEKDEQASSVAVAIFDEALTLYTFGVPKQYQPNKVWIKEARSSVQSYLGTLHAAFINPADNVPPSPDINMLRAENLPTVTDEEFQSCLAQLKNRKKKLRGMVQADARSWPAEST</sequence>
<keyword evidence="4" id="KW-1185">Reference proteome</keyword>
<dbReference type="Gene3D" id="1.10.287.70">
    <property type="match status" value="1"/>
</dbReference>
<feature type="transmembrane region" description="Helical" evidence="1">
    <location>
        <begin position="112"/>
        <end position="128"/>
    </location>
</feature>
<evidence type="ECO:0000313" key="4">
    <source>
        <dbReference type="Proteomes" id="UP001199631"/>
    </source>
</evidence>
<dbReference type="Proteomes" id="UP001199631">
    <property type="component" value="Unassembled WGS sequence"/>
</dbReference>
<feature type="transmembrane region" description="Helical" evidence="1">
    <location>
        <begin position="69"/>
        <end position="91"/>
    </location>
</feature>
<accession>A0AAW5B9B4</accession>
<dbReference type="EMBL" id="JAIFZM010000009">
    <property type="protein sequence ID" value="MCG3419824.1"/>
    <property type="molecule type" value="Genomic_DNA"/>
</dbReference>
<organism evidence="3 4">
    <name type="scientific">Oceanobacillus jordanicus</name>
    <dbReference type="NCBI Taxonomy" id="2867266"/>
    <lineage>
        <taxon>Bacteria</taxon>
        <taxon>Bacillati</taxon>
        <taxon>Bacillota</taxon>
        <taxon>Bacilli</taxon>
        <taxon>Bacillales</taxon>
        <taxon>Bacillaceae</taxon>
        <taxon>Oceanobacillus</taxon>
    </lineage>
</organism>
<dbReference type="Pfam" id="PF07885">
    <property type="entry name" value="Ion_trans_2"/>
    <property type="match status" value="1"/>
</dbReference>
<keyword evidence="3" id="KW-0813">Transport</keyword>
<keyword evidence="3" id="KW-0407">Ion channel</keyword>
<keyword evidence="1" id="KW-1133">Transmembrane helix</keyword>
<name>A0AAW5B9B4_9BACI</name>
<dbReference type="InterPro" id="IPR013099">
    <property type="entry name" value="K_chnl_dom"/>
</dbReference>
<protein>
    <submittedName>
        <fullName evidence="3">Potassium channel family protein</fullName>
    </submittedName>
</protein>
<evidence type="ECO:0000256" key="1">
    <source>
        <dbReference type="SAM" id="Phobius"/>
    </source>
</evidence>
<dbReference type="SUPFAM" id="SSF81324">
    <property type="entry name" value="Voltage-gated potassium channels"/>
    <property type="match status" value="1"/>
</dbReference>
<gene>
    <name evidence="3" type="ORF">K3T81_11735</name>
</gene>
<proteinExistence type="predicted"/>
<keyword evidence="1" id="KW-0472">Membrane</keyword>
<evidence type="ECO:0000313" key="3">
    <source>
        <dbReference type="EMBL" id="MCG3419824.1"/>
    </source>
</evidence>
<feature type="domain" description="Potassium channel" evidence="2">
    <location>
        <begin position="77"/>
        <end position="160"/>
    </location>
</feature>
<feature type="transmembrane region" description="Helical" evidence="1">
    <location>
        <begin position="7"/>
        <end position="31"/>
    </location>
</feature>
<feature type="transmembrane region" description="Helical" evidence="1">
    <location>
        <begin position="134"/>
        <end position="157"/>
    </location>
</feature>
<evidence type="ECO:0000259" key="2">
    <source>
        <dbReference type="Pfam" id="PF07885"/>
    </source>
</evidence>
<keyword evidence="3" id="KW-0406">Ion transport</keyword>
<reference evidence="3 4" key="1">
    <citation type="journal article" date="2022" name="Evol. Bioinform. Online">
        <title>Draft Genome Sequence of Oceanobacillus jordanicus Strain GSFE11, a Halotolerant Plant Growth-Promoting Bacterial Endophyte Isolated From the Jordan Valley.</title>
        <authorList>
            <person name="Alhindi T."/>
            <person name="Albdaiwi R."/>
        </authorList>
    </citation>
    <scope>NUCLEOTIDE SEQUENCE [LARGE SCALE GENOMIC DNA]</scope>
    <source>
        <strain evidence="3 4">GSFE11</strain>
    </source>
</reference>
<dbReference type="GO" id="GO:0034220">
    <property type="term" value="P:monoatomic ion transmembrane transport"/>
    <property type="evidence" value="ECO:0007669"/>
    <property type="project" value="UniProtKB-KW"/>
</dbReference>